<evidence type="ECO:0000313" key="5">
    <source>
        <dbReference type="Proteomes" id="UP000299102"/>
    </source>
</evidence>
<feature type="compositionally biased region" description="Basic residues" evidence="2">
    <location>
        <begin position="1057"/>
        <end position="1066"/>
    </location>
</feature>
<proteinExistence type="predicted"/>
<protein>
    <submittedName>
        <fullName evidence="4">SLIT-ROBO Rho GTPase-activating protein 1</fullName>
    </submittedName>
</protein>
<dbReference type="Proteomes" id="UP000299102">
    <property type="component" value="Unassembled WGS sequence"/>
</dbReference>
<dbReference type="Gene3D" id="1.10.555.10">
    <property type="entry name" value="Rho GTPase activation protein"/>
    <property type="match status" value="1"/>
</dbReference>
<evidence type="ECO:0000256" key="1">
    <source>
        <dbReference type="ARBA" id="ARBA00023054"/>
    </source>
</evidence>
<feature type="region of interest" description="Disordered" evidence="2">
    <location>
        <begin position="943"/>
        <end position="1024"/>
    </location>
</feature>
<keyword evidence="1" id="KW-0175">Coiled coil</keyword>
<accession>A0A4C1ZH73</accession>
<dbReference type="OrthoDB" id="5981864at2759"/>
<dbReference type="SUPFAM" id="SSF103657">
    <property type="entry name" value="BAR/IMD domain-like"/>
    <property type="match status" value="1"/>
</dbReference>
<dbReference type="Pfam" id="PF00620">
    <property type="entry name" value="RhoGAP"/>
    <property type="match status" value="1"/>
</dbReference>
<reference evidence="4 5" key="1">
    <citation type="journal article" date="2019" name="Commun. Biol.">
        <title>The bagworm genome reveals a unique fibroin gene that provides high tensile strength.</title>
        <authorList>
            <person name="Kono N."/>
            <person name="Nakamura H."/>
            <person name="Ohtoshi R."/>
            <person name="Tomita M."/>
            <person name="Numata K."/>
            <person name="Arakawa K."/>
        </authorList>
    </citation>
    <scope>NUCLEOTIDE SEQUENCE [LARGE SCALE GENOMIC DNA]</scope>
</reference>
<dbReference type="Gene3D" id="1.20.1270.60">
    <property type="entry name" value="Arfaptin homology (AH) domain/BAR domain"/>
    <property type="match status" value="1"/>
</dbReference>
<dbReference type="InterPro" id="IPR001060">
    <property type="entry name" value="FCH_dom"/>
</dbReference>
<dbReference type="PROSITE" id="PS50238">
    <property type="entry name" value="RHOGAP"/>
    <property type="match status" value="1"/>
</dbReference>
<evidence type="ECO:0000259" key="3">
    <source>
        <dbReference type="PROSITE" id="PS50238"/>
    </source>
</evidence>
<feature type="compositionally biased region" description="Polar residues" evidence="2">
    <location>
        <begin position="984"/>
        <end position="994"/>
    </location>
</feature>
<dbReference type="STRING" id="151549.A0A4C1ZH73"/>
<feature type="compositionally biased region" description="Low complexity" evidence="2">
    <location>
        <begin position="943"/>
        <end position="956"/>
    </location>
</feature>
<gene>
    <name evidence="4" type="primary">SRGAP1</name>
    <name evidence="4" type="ORF">EVAR_62217_1</name>
</gene>
<feature type="compositionally biased region" description="Pro residues" evidence="2">
    <location>
        <begin position="1072"/>
        <end position="1085"/>
    </location>
</feature>
<dbReference type="GO" id="GO:0007165">
    <property type="term" value="P:signal transduction"/>
    <property type="evidence" value="ECO:0007669"/>
    <property type="project" value="InterPro"/>
</dbReference>
<dbReference type="Pfam" id="PF00611">
    <property type="entry name" value="FCH"/>
    <property type="match status" value="1"/>
</dbReference>
<dbReference type="InterPro" id="IPR008936">
    <property type="entry name" value="Rho_GTPase_activation_prot"/>
</dbReference>
<comment type="caution">
    <text evidence="4">The sequence shown here is derived from an EMBL/GenBank/DDBJ whole genome shotgun (WGS) entry which is preliminary data.</text>
</comment>
<evidence type="ECO:0000313" key="4">
    <source>
        <dbReference type="EMBL" id="GBP86752.1"/>
    </source>
</evidence>
<dbReference type="SMART" id="SM00324">
    <property type="entry name" value="RhoGAP"/>
    <property type="match status" value="1"/>
</dbReference>
<dbReference type="SMART" id="SM00055">
    <property type="entry name" value="FCH"/>
    <property type="match status" value="1"/>
</dbReference>
<dbReference type="FunFam" id="1.20.1270.60:FF:000094">
    <property type="entry name" value="SLIT-ROBO Rho GTPase-activating 2 protein"/>
    <property type="match status" value="1"/>
</dbReference>
<name>A0A4C1ZH73_EUMVA</name>
<feature type="compositionally biased region" description="Low complexity" evidence="2">
    <location>
        <begin position="1044"/>
        <end position="1056"/>
    </location>
</feature>
<feature type="region of interest" description="Disordered" evidence="2">
    <location>
        <begin position="397"/>
        <end position="422"/>
    </location>
</feature>
<keyword evidence="5" id="KW-1185">Reference proteome</keyword>
<dbReference type="EMBL" id="BGZK01001814">
    <property type="protein sequence ID" value="GBP86752.1"/>
    <property type="molecule type" value="Genomic_DNA"/>
</dbReference>
<dbReference type="InterPro" id="IPR000198">
    <property type="entry name" value="RhoGAP_dom"/>
</dbReference>
<organism evidence="4 5">
    <name type="scientific">Eumeta variegata</name>
    <name type="common">Bagworm moth</name>
    <name type="synonym">Eumeta japonica</name>
    <dbReference type="NCBI Taxonomy" id="151549"/>
    <lineage>
        <taxon>Eukaryota</taxon>
        <taxon>Metazoa</taxon>
        <taxon>Ecdysozoa</taxon>
        <taxon>Arthropoda</taxon>
        <taxon>Hexapoda</taxon>
        <taxon>Insecta</taxon>
        <taxon>Pterygota</taxon>
        <taxon>Neoptera</taxon>
        <taxon>Endopterygota</taxon>
        <taxon>Lepidoptera</taxon>
        <taxon>Glossata</taxon>
        <taxon>Ditrysia</taxon>
        <taxon>Tineoidea</taxon>
        <taxon>Psychidae</taxon>
        <taxon>Oiketicinae</taxon>
        <taxon>Eumeta</taxon>
    </lineage>
</organism>
<dbReference type="AlphaFoldDB" id="A0A4C1ZH73"/>
<dbReference type="InterPro" id="IPR051627">
    <property type="entry name" value="SLIT-ROBO_RhoGAP"/>
</dbReference>
<dbReference type="PANTHER" id="PTHR14166">
    <property type="entry name" value="SLIT-ROBO RHO GTPASE ACTIVATING PROTEIN"/>
    <property type="match status" value="1"/>
</dbReference>
<sequence length="1085" mass="117641">MVFRKAFPYYIRAQLSEQLRWLEARVEAQTGIAGELHEYCRRRADLEADYSRALDKLARAAHQRHKDHKHKREQWPLFGTYACWQQVVGATRALARDHAVLAELYGVRLAARLQRAADDATRLHRKCRDIVVERHEEVCASLAETQAACKTHAALAAEWRAAATKLRAAAAQRDRLAKADPPRVKKLKALDKELDKRRTKHCEARTRALRARADYLLCLEAANATLHHYYVDDLSDVIDCMDVGFHGCVSRAMRSHAAADQGRAAALHTSADVLLACVEALDPRVDKQRFLDAHQSAFMLPRRVSYQGIPPDQEDVELAELAGEQVGAVTTADEQSEGLGTELAARLAQLESGARSLRQQCHEHAVALDKAENELRAQMEGSDEWWEVRGLFGRLDDTGSVGGEGGVAPGPPSPHDTPRRPEQEDHYLAKFRDYVCSAGRLARLESKAAVLRGRLVPALAPHAALPPPPPHPDHATTHRRMRSAARGGRGQFAAPLDEHLVATQRELPLVLTSCVRVISAYGARHQGIFRVSGSQVEMQALRAAFERGEDPLAAVCDASDINSVAGLLKLYLRELRPPLLPHTYMDHLLHLAGVERDEQFISRMREFVLGLPRSSMLVLRYLFAFLSHLASFSDENMMDAWNLAICVGPTLLAAPGEVHAQNLLNDLVKRIILHHQEIFPQNLAPHAVYMPYRPDEAEGESVFDDIDTAQAQDDEPIRASVENGGDCIAPAADDDDLSSPYISDEDYGHEVAALAVVFRPVSDKSGGSLPLYHSISSASVSPLSDIVLLPEYSSGNTLVPSLGYSKGKPVGELLESTSSPPPMDALILRRDTSAFSSSLVGIEYLMQGGSMYGEWAIGTHTHRTKHNSRKVWYLTGREAISSNEPSLQRPLESRPLATSALGAVGPAQCRRLAEATPDLVLDLPARAPAATPPAEAELQADTAALGPAPGSPSAPRSPREAPADADSADTFLHHRDTLKKRPQKVSTSADNVSETGSADGSSGGVGGDDAVGATGAEGGSPVPARNTARVAAKFAELTLTGGSKPALAAKPALLRRPTPHPHHAHAHSTAPVPTPAPTPPTTAPQ</sequence>
<dbReference type="InterPro" id="IPR027267">
    <property type="entry name" value="AH/BAR_dom_sf"/>
</dbReference>
<feature type="domain" description="Rho-GAP" evidence="3">
    <location>
        <begin position="494"/>
        <end position="679"/>
    </location>
</feature>
<feature type="region of interest" description="Disordered" evidence="2">
    <location>
        <begin position="1037"/>
        <end position="1085"/>
    </location>
</feature>
<evidence type="ECO:0000256" key="2">
    <source>
        <dbReference type="SAM" id="MobiDB-lite"/>
    </source>
</evidence>
<dbReference type="SUPFAM" id="SSF48350">
    <property type="entry name" value="GTPase activation domain, GAP"/>
    <property type="match status" value="1"/>
</dbReference>